<name>K2N9V2_9HYPH</name>
<dbReference type="PATRIC" id="fig|391937.3.peg.214"/>
<dbReference type="eggNOG" id="COG4583">
    <property type="taxonomic scope" value="Bacteria"/>
</dbReference>
<keyword evidence="2" id="KW-1185">Reference proteome</keyword>
<dbReference type="SUPFAM" id="SSF103025">
    <property type="entry name" value="Folate-binding domain"/>
    <property type="match status" value="1"/>
</dbReference>
<dbReference type="STRING" id="391937.NA2_01030"/>
<dbReference type="OrthoDB" id="7562825at2"/>
<dbReference type="EMBL" id="AMRM01000001">
    <property type="protein sequence ID" value="EKF20918.1"/>
    <property type="molecule type" value="Genomic_DNA"/>
</dbReference>
<proteinExistence type="predicted"/>
<sequence length="196" mass="20930">MVERATPLGADFKPGSYGDFADGIGITLSAPPSGTIVEATAWPGRERALAARVGKVVGLSLEAGAGAGAFKETGAAAFNIGPGRFLVSGRNEVLADRLIGAVPEETGTLTDLSHGRTRLRVEGARAEWVLAKLFALDFSSAAFPVTEGRATAHHDYFVQIQRTGDQRFELYVFRSFARAFVSVLRRAAEDVGYRIE</sequence>
<reference evidence="1 2" key="1">
    <citation type="journal article" date="2012" name="J. Bacteriol.">
        <title>Genome Sequence of Nitratireductor pacificus Type Strain pht-3B.</title>
        <authorList>
            <person name="Lai Q."/>
            <person name="Li G."/>
            <person name="Shao Z."/>
        </authorList>
    </citation>
    <scope>NUCLEOTIDE SEQUENCE [LARGE SCALE GENOMIC DNA]</scope>
    <source>
        <strain evidence="2">pht-3B</strain>
    </source>
</reference>
<dbReference type="AlphaFoldDB" id="K2N9V2"/>
<dbReference type="Gene3D" id="3.30.70.1520">
    <property type="entry name" value="Heterotetrameric sarcosine oxidase"/>
    <property type="match status" value="1"/>
</dbReference>
<dbReference type="Proteomes" id="UP000006786">
    <property type="component" value="Unassembled WGS sequence"/>
</dbReference>
<dbReference type="Gene3D" id="3.30.1360.120">
    <property type="entry name" value="Probable tRNA modification gtpase trme, domain 1"/>
    <property type="match status" value="1"/>
</dbReference>
<evidence type="ECO:0000313" key="1">
    <source>
        <dbReference type="EMBL" id="EKF20918.1"/>
    </source>
</evidence>
<protein>
    <submittedName>
        <fullName evidence="1">Sarcosine oxidase subunit gamma family protein</fullName>
    </submittedName>
</protein>
<dbReference type="Pfam" id="PF04268">
    <property type="entry name" value="SoxG"/>
    <property type="match status" value="1"/>
</dbReference>
<evidence type="ECO:0000313" key="2">
    <source>
        <dbReference type="Proteomes" id="UP000006786"/>
    </source>
</evidence>
<organism evidence="1 2">
    <name type="scientific">Nitratireductor pacificus pht-3B</name>
    <dbReference type="NCBI Taxonomy" id="391937"/>
    <lineage>
        <taxon>Bacteria</taxon>
        <taxon>Pseudomonadati</taxon>
        <taxon>Pseudomonadota</taxon>
        <taxon>Alphaproteobacteria</taxon>
        <taxon>Hyphomicrobiales</taxon>
        <taxon>Phyllobacteriaceae</taxon>
        <taxon>Nitratireductor</taxon>
    </lineage>
</organism>
<gene>
    <name evidence="1" type="ORF">NA2_01030</name>
</gene>
<dbReference type="RefSeq" id="WP_008593194.1">
    <property type="nucleotide sequence ID" value="NZ_AMRM01000001.1"/>
</dbReference>
<dbReference type="InterPro" id="IPR027266">
    <property type="entry name" value="TrmE/GcvT-like"/>
</dbReference>
<accession>K2N9V2</accession>
<comment type="caution">
    <text evidence="1">The sequence shown here is derived from an EMBL/GenBank/DDBJ whole genome shotgun (WGS) entry which is preliminary data.</text>
</comment>
<dbReference type="InterPro" id="IPR007375">
    <property type="entry name" value="SoxG"/>
</dbReference>